<dbReference type="AlphaFoldDB" id="A0AAW0GNI1"/>
<comment type="cofactor">
    <cofactor evidence="4">
        <name>Zn(2+)</name>
        <dbReference type="ChEBI" id="CHEBI:29105"/>
    </cofactor>
</comment>
<gene>
    <name evidence="6" type="ORF">QCA50_002219</name>
</gene>
<evidence type="ECO:0000259" key="5">
    <source>
        <dbReference type="SMART" id="SM00829"/>
    </source>
</evidence>
<dbReference type="GO" id="GO:0008270">
    <property type="term" value="F:zinc ion binding"/>
    <property type="evidence" value="ECO:0007669"/>
    <property type="project" value="InterPro"/>
</dbReference>
<dbReference type="InterPro" id="IPR020843">
    <property type="entry name" value="ER"/>
</dbReference>
<dbReference type="Pfam" id="PF08240">
    <property type="entry name" value="ADH_N"/>
    <property type="match status" value="1"/>
</dbReference>
<name>A0AAW0GNI1_9APHY</name>
<dbReference type="InterPro" id="IPR013154">
    <property type="entry name" value="ADH-like_N"/>
</dbReference>
<dbReference type="InterPro" id="IPR011032">
    <property type="entry name" value="GroES-like_sf"/>
</dbReference>
<dbReference type="Gene3D" id="3.40.50.720">
    <property type="entry name" value="NAD(P)-binding Rossmann-like Domain"/>
    <property type="match status" value="1"/>
</dbReference>
<dbReference type="SUPFAM" id="SSF50129">
    <property type="entry name" value="GroES-like"/>
    <property type="match status" value="1"/>
</dbReference>
<dbReference type="InterPro" id="IPR050129">
    <property type="entry name" value="Zn_alcohol_dh"/>
</dbReference>
<dbReference type="Proteomes" id="UP001385951">
    <property type="component" value="Unassembled WGS sequence"/>
</dbReference>
<keyword evidence="3" id="KW-0560">Oxidoreductase</keyword>
<evidence type="ECO:0000256" key="3">
    <source>
        <dbReference type="ARBA" id="ARBA00023002"/>
    </source>
</evidence>
<dbReference type="PANTHER" id="PTHR43401">
    <property type="entry name" value="L-THREONINE 3-DEHYDROGENASE"/>
    <property type="match status" value="1"/>
</dbReference>
<comment type="caution">
    <text evidence="6">The sequence shown here is derived from an EMBL/GenBank/DDBJ whole genome shotgun (WGS) entry which is preliminary data.</text>
</comment>
<sequence>MFAFRLNTTTIEITREEIPIPVPKEDEVLVKVTAAGVCGSDVSAVYHPERVQLRALTGGDSLTMGHEAAGVVTELGSGVAANYPELVVGTHVAMLGTNPCNEDSCDACLVDRGNLCWSKGWYGLTRDGAWAAYVAIRASSAVPVPTKVTIPPGVVAVATDAVLTPYHAVKTIANVRAGENVLIIGSGGLGLNAVQIAKNCTEAACVIATDLREQSLGLAKEIGADHAVLPDKLAELISTHKLRVDVVVDFVGIPSTIKTAVTVVKRLGRVVIAGIGANVFEIPRQTAMAKEVQILPSMWGTRSELVEVLGAIGEGKITPKVETRPFDECIKVLEELRDGKLKSRVALIP</sequence>
<dbReference type="GO" id="GO:0016491">
    <property type="term" value="F:oxidoreductase activity"/>
    <property type="evidence" value="ECO:0007669"/>
    <property type="project" value="UniProtKB-KW"/>
</dbReference>
<dbReference type="PROSITE" id="PS00059">
    <property type="entry name" value="ADH_ZINC"/>
    <property type="match status" value="1"/>
</dbReference>
<evidence type="ECO:0000313" key="6">
    <source>
        <dbReference type="EMBL" id="KAK7695031.1"/>
    </source>
</evidence>
<dbReference type="CDD" id="cd08254">
    <property type="entry name" value="hydroxyacyl_CoA_DH"/>
    <property type="match status" value="1"/>
</dbReference>
<dbReference type="InterPro" id="IPR013149">
    <property type="entry name" value="ADH-like_C"/>
</dbReference>
<reference evidence="6 7" key="1">
    <citation type="submission" date="2022-09" db="EMBL/GenBank/DDBJ databases">
        <authorList>
            <person name="Palmer J.M."/>
        </authorList>
    </citation>
    <scope>NUCLEOTIDE SEQUENCE [LARGE SCALE GENOMIC DNA]</scope>
    <source>
        <strain evidence="6 7">DSM 7382</strain>
    </source>
</reference>
<evidence type="ECO:0000313" key="7">
    <source>
        <dbReference type="Proteomes" id="UP001385951"/>
    </source>
</evidence>
<organism evidence="6 7">
    <name type="scientific">Cerrena zonata</name>
    <dbReference type="NCBI Taxonomy" id="2478898"/>
    <lineage>
        <taxon>Eukaryota</taxon>
        <taxon>Fungi</taxon>
        <taxon>Dikarya</taxon>
        <taxon>Basidiomycota</taxon>
        <taxon>Agaricomycotina</taxon>
        <taxon>Agaricomycetes</taxon>
        <taxon>Polyporales</taxon>
        <taxon>Cerrenaceae</taxon>
        <taxon>Cerrena</taxon>
    </lineage>
</organism>
<dbReference type="Pfam" id="PF00107">
    <property type="entry name" value="ADH_zinc_N"/>
    <property type="match status" value="1"/>
</dbReference>
<keyword evidence="1 4" id="KW-0479">Metal-binding</keyword>
<keyword evidence="2 4" id="KW-0862">Zinc</keyword>
<evidence type="ECO:0000256" key="4">
    <source>
        <dbReference type="RuleBase" id="RU361277"/>
    </source>
</evidence>
<dbReference type="SUPFAM" id="SSF51735">
    <property type="entry name" value="NAD(P)-binding Rossmann-fold domains"/>
    <property type="match status" value="1"/>
</dbReference>
<dbReference type="SMART" id="SM00829">
    <property type="entry name" value="PKS_ER"/>
    <property type="match status" value="1"/>
</dbReference>
<proteinExistence type="inferred from homology"/>
<dbReference type="InterPro" id="IPR036291">
    <property type="entry name" value="NAD(P)-bd_dom_sf"/>
</dbReference>
<dbReference type="EMBL" id="JASBNA010000002">
    <property type="protein sequence ID" value="KAK7695031.1"/>
    <property type="molecule type" value="Genomic_DNA"/>
</dbReference>
<protein>
    <recommendedName>
        <fullName evidence="5">Enoyl reductase (ER) domain-containing protein</fullName>
    </recommendedName>
</protein>
<evidence type="ECO:0000256" key="1">
    <source>
        <dbReference type="ARBA" id="ARBA00022723"/>
    </source>
</evidence>
<comment type="similarity">
    <text evidence="4">Belongs to the zinc-containing alcohol dehydrogenase family.</text>
</comment>
<dbReference type="InterPro" id="IPR002328">
    <property type="entry name" value="ADH_Zn_CS"/>
</dbReference>
<feature type="domain" description="Enoyl reductase (ER)" evidence="5">
    <location>
        <begin position="8"/>
        <end position="347"/>
    </location>
</feature>
<keyword evidence="7" id="KW-1185">Reference proteome</keyword>
<evidence type="ECO:0000256" key="2">
    <source>
        <dbReference type="ARBA" id="ARBA00022833"/>
    </source>
</evidence>
<dbReference type="PANTHER" id="PTHR43401:SF4">
    <property type="entry name" value="D-ARABINOSE 1-DEHYDROGENASE (NADP(+))"/>
    <property type="match status" value="1"/>
</dbReference>
<dbReference type="Gene3D" id="3.90.180.10">
    <property type="entry name" value="Medium-chain alcohol dehydrogenases, catalytic domain"/>
    <property type="match status" value="1"/>
</dbReference>
<accession>A0AAW0GNI1</accession>